<evidence type="ECO:0000313" key="2">
    <source>
        <dbReference type="Proteomes" id="UP000008631"/>
    </source>
</evidence>
<dbReference type="Proteomes" id="UP000008631">
    <property type="component" value="Chromosome"/>
</dbReference>
<reference evidence="1 2" key="2">
    <citation type="journal article" date="2011" name="Stand. Genomic Sci.">
        <title>Complete genome sequence of Isosphaera pallida type strain (IS1B).</title>
        <authorList>
            <consortium name="US DOE Joint Genome Institute (JGI-PGF)"/>
            <person name="Goker M."/>
            <person name="Cleland D."/>
            <person name="Saunders E."/>
            <person name="Lapidus A."/>
            <person name="Nolan M."/>
            <person name="Lucas S."/>
            <person name="Hammon N."/>
            <person name="Deshpande S."/>
            <person name="Cheng J.F."/>
            <person name="Tapia R."/>
            <person name="Han C."/>
            <person name="Goodwin L."/>
            <person name="Pitluck S."/>
            <person name="Liolios K."/>
            <person name="Pagani I."/>
            <person name="Ivanova N."/>
            <person name="Mavromatis K."/>
            <person name="Pati A."/>
            <person name="Chen A."/>
            <person name="Palaniappan K."/>
            <person name="Land M."/>
            <person name="Hauser L."/>
            <person name="Chang Y.J."/>
            <person name="Jeffries C.D."/>
            <person name="Detter J.C."/>
            <person name="Beck B."/>
            <person name="Woyke T."/>
            <person name="Bristow J."/>
            <person name="Eisen J.A."/>
            <person name="Markowitz V."/>
            <person name="Hugenholtz P."/>
            <person name="Kyrpides N.C."/>
            <person name="Klenk H.P."/>
        </authorList>
    </citation>
    <scope>NUCLEOTIDE SEQUENCE [LARGE SCALE GENOMIC DNA]</scope>
    <source>
        <strain evidence="2">ATCC 43644 / DSM 9630 / IS1B</strain>
    </source>
</reference>
<accession>E8QYV9</accession>
<dbReference type="RefSeq" id="WP_013564384.1">
    <property type="nucleotide sequence ID" value="NC_014962.1"/>
</dbReference>
<dbReference type="eggNOG" id="COG4842">
    <property type="taxonomic scope" value="Bacteria"/>
</dbReference>
<dbReference type="EMBL" id="CP002353">
    <property type="protein sequence ID" value="ADV62096.1"/>
    <property type="molecule type" value="Genomic_DNA"/>
</dbReference>
<dbReference type="InterPro" id="IPR010310">
    <property type="entry name" value="T7SS_ESAT-6-like"/>
</dbReference>
<dbReference type="InterPro" id="IPR029013">
    <property type="entry name" value="HP0062-like_sf"/>
</dbReference>
<keyword evidence="2" id="KW-1185">Reference proteome</keyword>
<dbReference type="SUPFAM" id="SSF158414">
    <property type="entry name" value="HP0062-like"/>
    <property type="match status" value="1"/>
</dbReference>
<dbReference type="Pfam" id="PF06013">
    <property type="entry name" value="WXG100"/>
    <property type="match status" value="1"/>
</dbReference>
<dbReference type="InParanoid" id="E8QYV9"/>
<dbReference type="STRING" id="575540.Isop_1511"/>
<protein>
    <recommendedName>
        <fullName evidence="3">WXG100 family type VII secretion target</fullName>
    </recommendedName>
</protein>
<gene>
    <name evidence="1" type="ordered locus">Isop_1511</name>
</gene>
<dbReference type="AlphaFoldDB" id="E8QYV9"/>
<evidence type="ECO:0008006" key="3">
    <source>
        <dbReference type="Google" id="ProtNLM"/>
    </source>
</evidence>
<proteinExistence type="predicted"/>
<sequence length="90" mass="10801">MSQAIVDPAELRRFAQHLKTFRFELEGQLASLHGQLVGLGQTWRDREHQKFVEEFEEAIKQIDRSMEVVNQYIPFLLRKAERIEEYLQQR</sequence>
<organism evidence="1 2">
    <name type="scientific">Isosphaera pallida (strain ATCC 43644 / DSM 9630 / IS1B)</name>
    <dbReference type="NCBI Taxonomy" id="575540"/>
    <lineage>
        <taxon>Bacteria</taxon>
        <taxon>Pseudomonadati</taxon>
        <taxon>Planctomycetota</taxon>
        <taxon>Planctomycetia</taxon>
        <taxon>Isosphaerales</taxon>
        <taxon>Isosphaeraceae</taxon>
        <taxon>Isosphaera</taxon>
    </lineage>
</organism>
<dbReference type="OrthoDB" id="3035322at2"/>
<dbReference type="KEGG" id="ipa:Isop_1511"/>
<dbReference type="Gene3D" id="1.10.287.850">
    <property type="entry name" value="HP0062-like domain"/>
    <property type="match status" value="1"/>
</dbReference>
<dbReference type="HOGENOM" id="CLU_186774_0_0_0"/>
<evidence type="ECO:0000313" key="1">
    <source>
        <dbReference type="EMBL" id="ADV62096.1"/>
    </source>
</evidence>
<reference key="1">
    <citation type="submission" date="2010-11" db="EMBL/GenBank/DDBJ databases">
        <title>The complete sequence of chromosome of Isophaera pallida ATCC 43644.</title>
        <authorList>
            <consortium name="US DOE Joint Genome Institute (JGI-PGF)"/>
            <person name="Lucas S."/>
            <person name="Copeland A."/>
            <person name="Lapidus A."/>
            <person name="Bruce D."/>
            <person name="Goodwin L."/>
            <person name="Pitluck S."/>
            <person name="Kyrpides N."/>
            <person name="Mavromatis K."/>
            <person name="Pagani I."/>
            <person name="Ivanova N."/>
            <person name="Saunders E."/>
            <person name="Brettin T."/>
            <person name="Detter J.C."/>
            <person name="Han C."/>
            <person name="Tapia R."/>
            <person name="Land M."/>
            <person name="Hauser L."/>
            <person name="Markowitz V."/>
            <person name="Cheng J.-F."/>
            <person name="Hugenholtz P."/>
            <person name="Woyke T."/>
            <person name="Wu D."/>
            <person name="Eisen J.A."/>
        </authorList>
    </citation>
    <scope>NUCLEOTIDE SEQUENCE</scope>
    <source>
        <strain>ATCC 43644</strain>
    </source>
</reference>
<name>E8QYV9_ISOPI</name>